<dbReference type="CDD" id="cd02696">
    <property type="entry name" value="MurNAc-LAA"/>
    <property type="match status" value="1"/>
</dbReference>
<dbReference type="AlphaFoldDB" id="A0A0A7FYV6"/>
<dbReference type="OrthoDB" id="9806267at2"/>
<evidence type="ECO:0000256" key="2">
    <source>
        <dbReference type="SAM" id="SignalP"/>
    </source>
</evidence>
<dbReference type="GO" id="GO:0008745">
    <property type="term" value="F:N-acetylmuramoyl-L-alanine amidase activity"/>
    <property type="evidence" value="ECO:0007669"/>
    <property type="project" value="InterPro"/>
</dbReference>
<evidence type="ECO:0000313" key="4">
    <source>
        <dbReference type="EMBL" id="AIY84777.1"/>
    </source>
</evidence>
<dbReference type="Pfam" id="PF01520">
    <property type="entry name" value="Amidase_3"/>
    <property type="match status" value="1"/>
</dbReference>
<keyword evidence="5" id="KW-1185">Reference proteome</keyword>
<dbReference type="GO" id="GO:0009253">
    <property type="term" value="P:peptidoglycan catabolic process"/>
    <property type="evidence" value="ECO:0007669"/>
    <property type="project" value="InterPro"/>
</dbReference>
<evidence type="ECO:0000259" key="3">
    <source>
        <dbReference type="SMART" id="SM00646"/>
    </source>
</evidence>
<dbReference type="KEGG" id="cbv:U729_1384"/>
<dbReference type="SMART" id="SM00646">
    <property type="entry name" value="Ami_3"/>
    <property type="match status" value="1"/>
</dbReference>
<dbReference type="eggNOG" id="COG0860">
    <property type="taxonomic scope" value="Bacteria"/>
</dbReference>
<dbReference type="RefSeq" id="WP_039312908.1">
    <property type="nucleotide sequence ID" value="NZ_CP006905.1"/>
</dbReference>
<gene>
    <name evidence="4" type="ORF">U729_1384</name>
</gene>
<sequence length="224" mass="25143">MKILKTILLASVFLFLGNYVAYAAENNKEYKVLIDPGHGGYDGGAKSKNGTVEKDINLGISLKLRDVLKEKGYKVYMTREEDIALSNKKVEDLTKRCEMKKENECDIFISIHQNMFQSQSCKGTQVWYASNEKSKALAESIQSSVIGEVQPSNKRVAKDAKKAYKILRDGYDGGCVIVECGFLSNNEDEKNLQNEEYQKSIVTAIGNGVDKYFEGNQEKEPILK</sequence>
<dbReference type="SUPFAM" id="SSF53187">
    <property type="entry name" value="Zn-dependent exopeptidases"/>
    <property type="match status" value="1"/>
</dbReference>
<name>A0A0A7FYV6_9CLOT</name>
<feature type="chain" id="PRO_5002028598" evidence="2">
    <location>
        <begin position="24"/>
        <end position="224"/>
    </location>
</feature>
<feature type="domain" description="MurNAc-LAA" evidence="3">
    <location>
        <begin position="97"/>
        <end position="210"/>
    </location>
</feature>
<dbReference type="STRING" id="1561.NPD11_1610"/>
<dbReference type="PANTHER" id="PTHR30404:SF0">
    <property type="entry name" value="N-ACETYLMURAMOYL-L-ALANINE AMIDASE AMIC"/>
    <property type="match status" value="1"/>
</dbReference>
<accession>A0A0A7FYV6</accession>
<dbReference type="EMBL" id="CP006905">
    <property type="protein sequence ID" value="AIY84777.1"/>
    <property type="molecule type" value="Genomic_DNA"/>
</dbReference>
<dbReference type="Gene3D" id="3.40.630.40">
    <property type="entry name" value="Zn-dependent exopeptidases"/>
    <property type="match status" value="1"/>
</dbReference>
<dbReference type="InterPro" id="IPR050695">
    <property type="entry name" value="N-acetylmuramoyl_amidase_3"/>
</dbReference>
<dbReference type="GO" id="GO:0030288">
    <property type="term" value="C:outer membrane-bounded periplasmic space"/>
    <property type="evidence" value="ECO:0007669"/>
    <property type="project" value="TreeGrafter"/>
</dbReference>
<proteinExistence type="predicted"/>
<organism evidence="4 5">
    <name type="scientific">Clostridium baratii str. Sullivan</name>
    <dbReference type="NCBI Taxonomy" id="1415775"/>
    <lineage>
        <taxon>Bacteria</taxon>
        <taxon>Bacillati</taxon>
        <taxon>Bacillota</taxon>
        <taxon>Clostridia</taxon>
        <taxon>Eubacteriales</taxon>
        <taxon>Clostridiaceae</taxon>
        <taxon>Clostridium</taxon>
    </lineage>
</organism>
<evidence type="ECO:0000313" key="5">
    <source>
        <dbReference type="Proteomes" id="UP000030635"/>
    </source>
</evidence>
<protein>
    <submittedName>
        <fullName evidence="4">N-acetylmuramoyl-L-alanine amidase family protein</fullName>
    </submittedName>
</protein>
<dbReference type="Proteomes" id="UP000030635">
    <property type="component" value="Chromosome"/>
</dbReference>
<dbReference type="HOGENOM" id="CLU_014322_7_1_9"/>
<keyword evidence="1" id="KW-0378">Hydrolase</keyword>
<reference evidence="4 5" key="1">
    <citation type="journal article" date="2015" name="Infect. Genet. Evol.">
        <title>Genomic sequences of six botulinum neurotoxin-producing strains representing three clostridial species illustrate the mobility and diversity of botulinum neurotoxin genes.</title>
        <authorList>
            <person name="Smith T.J."/>
            <person name="Hill K.K."/>
            <person name="Xie G."/>
            <person name="Foley B.T."/>
            <person name="Williamson C.H."/>
            <person name="Foster J.T."/>
            <person name="Johnson S.L."/>
            <person name="Chertkov O."/>
            <person name="Teshima H."/>
            <person name="Gibbons H.S."/>
            <person name="Johnsky L.A."/>
            <person name="Karavis M.A."/>
            <person name="Smith L.A."/>
        </authorList>
    </citation>
    <scope>NUCLEOTIDE SEQUENCE [LARGE SCALE GENOMIC DNA]</scope>
    <source>
        <strain evidence="4">Sullivan</strain>
    </source>
</reference>
<dbReference type="InterPro" id="IPR002508">
    <property type="entry name" value="MurNAc-LAA_cat"/>
</dbReference>
<evidence type="ECO:0000256" key="1">
    <source>
        <dbReference type="ARBA" id="ARBA00022801"/>
    </source>
</evidence>
<feature type="signal peptide" evidence="2">
    <location>
        <begin position="1"/>
        <end position="23"/>
    </location>
</feature>
<keyword evidence="2" id="KW-0732">Signal</keyword>
<dbReference type="PANTHER" id="PTHR30404">
    <property type="entry name" value="N-ACETYLMURAMOYL-L-ALANINE AMIDASE"/>
    <property type="match status" value="1"/>
</dbReference>